<reference evidence="1 2" key="1">
    <citation type="journal article" date="2018" name="Arch. Microbiol.">
        <title>New insights into the metabolic potential of the phototrophic purple bacterium Rhodopila globiformis DSM 161(T) from its draft genome sequence and evidence for a vanadium-dependent nitrogenase.</title>
        <authorList>
            <person name="Imhoff J.F."/>
            <person name="Rahn T."/>
            <person name="Kunzel S."/>
            <person name="Neulinger S.C."/>
        </authorList>
    </citation>
    <scope>NUCLEOTIDE SEQUENCE [LARGE SCALE GENOMIC DNA]</scope>
    <source>
        <strain evidence="1 2">DSM 16996</strain>
    </source>
</reference>
<protein>
    <recommendedName>
        <fullName evidence="3">Peptidase U32</fullName>
    </recommendedName>
</protein>
<organism evidence="1 2">
    <name type="scientific">Rhodoblastus sphagnicola</name>
    <dbReference type="NCBI Taxonomy" id="333368"/>
    <lineage>
        <taxon>Bacteria</taxon>
        <taxon>Pseudomonadati</taxon>
        <taxon>Pseudomonadota</taxon>
        <taxon>Alphaproteobacteria</taxon>
        <taxon>Hyphomicrobiales</taxon>
        <taxon>Rhodoblastaceae</taxon>
        <taxon>Rhodoblastus</taxon>
    </lineage>
</organism>
<sequence length="316" mass="35535">MVALMGPGGTFDMAVAALQRGCDSVFVGPKGWSRRPASDELEEEEIRDLIHWARPLAKDVRVAINVMPNPEEIPAFLLKVERYALWGAGGVMICDPGCIKLVRERCPDLDIHVSVTAGVFNARDIRFYRELGANIVVIPYRWGTAELEEIRDETGVSLEAFMFQTVKRGRICPGRCYSSSYFLISHDRDAAGKDHHVGSASRGGSCHRICRAKWDLAIDAQDVSGHPDLKASPELLLWEMPDYVRLGVDRFKIPGRERSVQLVADICGFYRRALDHVLAGDNDVSGFADEWNEIRVRWTRERCRRDDARIVHAQAS</sequence>
<name>A0A2S6NDM5_9HYPH</name>
<dbReference type="Pfam" id="PF01136">
    <property type="entry name" value="Peptidase_U32"/>
    <property type="match status" value="1"/>
</dbReference>
<comment type="caution">
    <text evidence="1">The sequence shown here is derived from an EMBL/GenBank/DDBJ whole genome shotgun (WGS) entry which is preliminary data.</text>
</comment>
<dbReference type="InterPro" id="IPR001539">
    <property type="entry name" value="Peptidase_U32"/>
</dbReference>
<evidence type="ECO:0000313" key="2">
    <source>
        <dbReference type="Proteomes" id="UP000239089"/>
    </source>
</evidence>
<dbReference type="Proteomes" id="UP000239089">
    <property type="component" value="Unassembled WGS sequence"/>
</dbReference>
<dbReference type="SUPFAM" id="SSF51395">
    <property type="entry name" value="FMN-linked oxidoreductases"/>
    <property type="match status" value="1"/>
</dbReference>
<dbReference type="PANTHER" id="PTHR30217">
    <property type="entry name" value="PEPTIDASE U32 FAMILY"/>
    <property type="match status" value="1"/>
</dbReference>
<dbReference type="InterPro" id="IPR051454">
    <property type="entry name" value="RNA/ubiquinone_mod_enzymes"/>
</dbReference>
<gene>
    <name evidence="1" type="ORF">CCR94_04565</name>
</gene>
<dbReference type="RefSeq" id="WP_104506696.1">
    <property type="nucleotide sequence ID" value="NZ_JACIGC010000021.1"/>
</dbReference>
<evidence type="ECO:0008006" key="3">
    <source>
        <dbReference type="Google" id="ProtNLM"/>
    </source>
</evidence>
<dbReference type="PANTHER" id="PTHR30217:SF3">
    <property type="entry name" value="UBIQUINONE BIOSYNTHESIS PROTEIN UBIU"/>
    <property type="match status" value="1"/>
</dbReference>
<dbReference type="AlphaFoldDB" id="A0A2S6NDM5"/>
<accession>A0A2S6NDM5</accession>
<dbReference type="OrthoDB" id="9807498at2"/>
<evidence type="ECO:0000313" key="1">
    <source>
        <dbReference type="EMBL" id="PPQ32718.1"/>
    </source>
</evidence>
<keyword evidence="2" id="KW-1185">Reference proteome</keyword>
<dbReference type="EMBL" id="NHSJ01000036">
    <property type="protein sequence ID" value="PPQ32718.1"/>
    <property type="molecule type" value="Genomic_DNA"/>
</dbReference>
<proteinExistence type="predicted"/>